<comment type="caution">
    <text evidence="1">The sequence shown here is derived from an EMBL/GenBank/DDBJ whole genome shotgun (WGS) entry which is preliminary data.</text>
</comment>
<gene>
    <name evidence="1" type="ORF">KSV97_01850</name>
</gene>
<dbReference type="AlphaFoldDB" id="A0AAW4MVK5"/>
<name>A0AAW4MVK5_9FIRM</name>
<dbReference type="RefSeq" id="WP_217747047.1">
    <property type="nucleotide sequence ID" value="NZ_JAHOEB010000006.1"/>
</dbReference>
<evidence type="ECO:0000313" key="1">
    <source>
        <dbReference type="EMBL" id="MBV3381987.1"/>
    </source>
</evidence>
<reference evidence="1" key="1">
    <citation type="submission" date="2021-06" db="EMBL/GenBank/DDBJ databases">
        <title>Collection of gut derived symbiotic bacterial strains cultured from healthy donors.</title>
        <authorList>
            <person name="Lin H."/>
            <person name="Littmann E."/>
            <person name="Pamer E.G."/>
        </authorList>
    </citation>
    <scope>NUCLEOTIDE SEQUENCE</scope>
    <source>
        <strain evidence="1">MSK.21.82</strain>
    </source>
</reference>
<proteinExistence type="predicted"/>
<organism evidence="1 2">
    <name type="scientific">Catenibacterium mitsuokai</name>
    <dbReference type="NCBI Taxonomy" id="100886"/>
    <lineage>
        <taxon>Bacteria</taxon>
        <taxon>Bacillati</taxon>
        <taxon>Bacillota</taxon>
        <taxon>Erysipelotrichia</taxon>
        <taxon>Erysipelotrichales</taxon>
        <taxon>Coprobacillaceae</taxon>
        <taxon>Catenibacterium</taxon>
    </lineage>
</organism>
<accession>A0AAW4MVK5</accession>
<protein>
    <submittedName>
        <fullName evidence="1">Uncharacterized protein</fullName>
    </submittedName>
</protein>
<sequence length="107" mass="12469">MMENGPYTIEENSVWYGIDAMTSNRPGSVNFCLYYSLMTGMISEQEGINYYNDLTKLLSSFLHSFGHHTDVYVDEYIKETEHYTTTMAAQFVERCQEEYMQASKKVN</sequence>
<dbReference type="Proteomes" id="UP001196408">
    <property type="component" value="Unassembled WGS sequence"/>
</dbReference>
<evidence type="ECO:0000313" key="2">
    <source>
        <dbReference type="Proteomes" id="UP001196408"/>
    </source>
</evidence>
<dbReference type="EMBL" id="JAHOEF010000006">
    <property type="protein sequence ID" value="MBV3381987.1"/>
    <property type="molecule type" value="Genomic_DNA"/>
</dbReference>